<keyword evidence="2" id="KW-0812">Transmembrane</keyword>
<dbReference type="Proteomes" id="UP001221686">
    <property type="component" value="Unassembled WGS sequence"/>
</dbReference>
<keyword evidence="4" id="KW-1185">Reference proteome</keyword>
<feature type="region of interest" description="Disordered" evidence="1">
    <location>
        <begin position="1"/>
        <end position="42"/>
    </location>
</feature>
<accession>A0ABT5E2L2</accession>
<sequence length="289" mass="28512">MSPETSSGAAAPATGQGASDAGTSPRAGVDEAAGVASAAPRAGQDGVDEAAALSAAAQARLAAGDRDGAIALWRRAFLALPGGFGHAPRRATAALAIADAEEAAFRESGDPARLHAGIAALDAYLGGLDPTDDENRVGVEGRRAELSAMYQSSAAPEGPRPPPRFAAARRGFDRKAGLAAAGLGGAAVVAGVVALAGGLTGRAADADLKDVTARPCQGDDPLDPCGSDAARERAKTELVAEGLRANRMALVGGILTGALLTAGVAALIAGAVRGRTRVQARAGGLVVRF</sequence>
<name>A0ABT5E2L2_9BACT</name>
<evidence type="ECO:0000313" key="3">
    <source>
        <dbReference type="EMBL" id="MDC0720000.1"/>
    </source>
</evidence>
<evidence type="ECO:0000256" key="1">
    <source>
        <dbReference type="SAM" id="MobiDB-lite"/>
    </source>
</evidence>
<feature type="compositionally biased region" description="Low complexity" evidence="1">
    <location>
        <begin position="32"/>
        <end position="42"/>
    </location>
</feature>
<comment type="caution">
    <text evidence="3">The sequence shown here is derived from an EMBL/GenBank/DDBJ whole genome shotgun (WGS) entry which is preliminary data.</text>
</comment>
<keyword evidence="2" id="KW-1133">Transmembrane helix</keyword>
<feature type="transmembrane region" description="Helical" evidence="2">
    <location>
        <begin position="248"/>
        <end position="272"/>
    </location>
</feature>
<gene>
    <name evidence="3" type="ORF">POL25_24085</name>
</gene>
<evidence type="ECO:0000313" key="4">
    <source>
        <dbReference type="Proteomes" id="UP001221686"/>
    </source>
</evidence>
<reference evidence="3 4" key="1">
    <citation type="submission" date="2022-11" db="EMBL/GenBank/DDBJ databases">
        <title>Minimal conservation of predation-associated metabolite biosynthetic gene clusters underscores biosynthetic potential of Myxococcota including descriptions for ten novel species: Archangium lansinium sp. nov., Myxococcus landrumus sp. nov., Nannocystis bai.</title>
        <authorList>
            <person name="Ahearne A."/>
            <person name="Stevens C."/>
            <person name="Dowd S."/>
        </authorList>
    </citation>
    <scope>NUCLEOTIDE SEQUENCE [LARGE SCALE GENOMIC DNA]</scope>
    <source>
        <strain evidence="3 4">BB15-2</strain>
    </source>
</reference>
<feature type="transmembrane region" description="Helical" evidence="2">
    <location>
        <begin position="178"/>
        <end position="199"/>
    </location>
</feature>
<keyword evidence="2" id="KW-0472">Membrane</keyword>
<evidence type="ECO:0000256" key="2">
    <source>
        <dbReference type="SAM" id="Phobius"/>
    </source>
</evidence>
<organism evidence="3 4">
    <name type="scientific">Nannocystis bainbridge</name>
    <dbReference type="NCBI Taxonomy" id="2995303"/>
    <lineage>
        <taxon>Bacteria</taxon>
        <taxon>Pseudomonadati</taxon>
        <taxon>Myxococcota</taxon>
        <taxon>Polyangia</taxon>
        <taxon>Nannocystales</taxon>
        <taxon>Nannocystaceae</taxon>
        <taxon>Nannocystis</taxon>
    </lineage>
</organism>
<protein>
    <submittedName>
        <fullName evidence="3">Uncharacterized protein</fullName>
    </submittedName>
</protein>
<dbReference type="RefSeq" id="WP_272088497.1">
    <property type="nucleotide sequence ID" value="NZ_JAQNDL010000002.1"/>
</dbReference>
<dbReference type="EMBL" id="JAQNDL010000002">
    <property type="protein sequence ID" value="MDC0720000.1"/>
    <property type="molecule type" value="Genomic_DNA"/>
</dbReference>
<proteinExistence type="predicted"/>